<accession>A0A4D6N325</accession>
<name>A0A4D6N325_VIGUN</name>
<dbReference type="EMBL" id="CP039353">
    <property type="protein sequence ID" value="QCE08190.1"/>
    <property type="molecule type" value="Genomic_DNA"/>
</dbReference>
<evidence type="ECO:0000313" key="2">
    <source>
        <dbReference type="Proteomes" id="UP000501690"/>
    </source>
</evidence>
<organism evidence="1 2">
    <name type="scientific">Vigna unguiculata</name>
    <name type="common">Cowpea</name>
    <dbReference type="NCBI Taxonomy" id="3917"/>
    <lineage>
        <taxon>Eukaryota</taxon>
        <taxon>Viridiplantae</taxon>
        <taxon>Streptophyta</taxon>
        <taxon>Embryophyta</taxon>
        <taxon>Tracheophyta</taxon>
        <taxon>Spermatophyta</taxon>
        <taxon>Magnoliopsida</taxon>
        <taxon>eudicotyledons</taxon>
        <taxon>Gunneridae</taxon>
        <taxon>Pentapetalae</taxon>
        <taxon>rosids</taxon>
        <taxon>fabids</taxon>
        <taxon>Fabales</taxon>
        <taxon>Fabaceae</taxon>
        <taxon>Papilionoideae</taxon>
        <taxon>50 kb inversion clade</taxon>
        <taxon>NPAAA clade</taxon>
        <taxon>indigoferoid/millettioid clade</taxon>
        <taxon>Phaseoleae</taxon>
        <taxon>Vigna</taxon>
    </lineage>
</organism>
<dbReference type="AlphaFoldDB" id="A0A4D6N325"/>
<proteinExistence type="predicted"/>
<sequence>MTNNAGPFWNVQLEAYPLYYKIYPVQVECYSFLSNIFVGGQRVWTKDYILN</sequence>
<keyword evidence="2" id="KW-1185">Reference proteome</keyword>
<evidence type="ECO:0000313" key="1">
    <source>
        <dbReference type="EMBL" id="QCE08190.1"/>
    </source>
</evidence>
<gene>
    <name evidence="1" type="ORF">DEO72_LG9g3217</name>
</gene>
<reference evidence="1 2" key="1">
    <citation type="submission" date="2019-04" db="EMBL/GenBank/DDBJ databases">
        <title>An improved genome assembly and genetic linkage map for asparagus bean, Vigna unguiculata ssp. sesquipedialis.</title>
        <authorList>
            <person name="Xia Q."/>
            <person name="Zhang R."/>
            <person name="Dong Y."/>
        </authorList>
    </citation>
    <scope>NUCLEOTIDE SEQUENCE [LARGE SCALE GENOMIC DNA]</scope>
    <source>
        <tissue evidence="1">Leaf</tissue>
    </source>
</reference>
<protein>
    <submittedName>
        <fullName evidence="1">Uncharacterized protein</fullName>
    </submittedName>
</protein>
<dbReference type="Proteomes" id="UP000501690">
    <property type="component" value="Linkage Group LG9"/>
</dbReference>